<feature type="binding site" evidence="7">
    <location>
        <position position="399"/>
    </location>
    <ligand>
        <name>Mg(2+)</name>
        <dbReference type="ChEBI" id="CHEBI:18420"/>
        <label>1</label>
    </ligand>
</feature>
<dbReference type="AlphaFoldDB" id="A0A7N0ZT34"/>
<dbReference type="GO" id="GO:0005634">
    <property type="term" value="C:nucleus"/>
    <property type="evidence" value="ECO:0007669"/>
    <property type="project" value="TreeGrafter"/>
</dbReference>
<evidence type="ECO:0000313" key="12">
    <source>
        <dbReference type="EnsemblPlants" id="Kaladp0027s0080.1.v1.1"/>
    </source>
</evidence>
<dbReference type="SUPFAM" id="SSF68906">
    <property type="entry name" value="SAP domain"/>
    <property type="match status" value="1"/>
</dbReference>
<dbReference type="InterPro" id="IPR036361">
    <property type="entry name" value="SAP_dom_sf"/>
</dbReference>
<dbReference type="Gramene" id="Kaladp0027s0080.1.v1.1">
    <property type="protein sequence ID" value="Kaladp0027s0080.1.v1.1"/>
    <property type="gene ID" value="Kaladp0027s0080.v1.1"/>
</dbReference>
<evidence type="ECO:0000256" key="7">
    <source>
        <dbReference type="PIRSR" id="PIRSR604808-2"/>
    </source>
</evidence>
<evidence type="ECO:0000256" key="3">
    <source>
        <dbReference type="ARBA" id="ARBA00022723"/>
    </source>
</evidence>
<dbReference type="NCBIfam" id="TIGR00633">
    <property type="entry name" value="xth"/>
    <property type="match status" value="1"/>
</dbReference>
<feature type="domain" description="SAP" evidence="11">
    <location>
        <begin position="88"/>
        <end position="122"/>
    </location>
</feature>
<evidence type="ECO:0000256" key="5">
    <source>
        <dbReference type="ARBA" id="ARBA00022842"/>
    </source>
</evidence>
<protein>
    <recommendedName>
        <fullName evidence="9">DNA-(apurinic or apyrimidinic site) endonuclease</fullName>
        <ecNumber evidence="9">3.1.-.-</ecNumber>
    </recommendedName>
</protein>
<feature type="site" description="Transition state stabilizer" evidence="8">
    <location>
        <position position="399"/>
    </location>
</feature>
<evidence type="ECO:0000313" key="13">
    <source>
        <dbReference type="Proteomes" id="UP000594263"/>
    </source>
</evidence>
<dbReference type="GO" id="GO:0006289">
    <property type="term" value="P:nucleotide-excision repair"/>
    <property type="evidence" value="ECO:0007669"/>
    <property type="project" value="EnsemblPlants"/>
</dbReference>
<dbReference type="Proteomes" id="UP000594263">
    <property type="component" value="Unplaced"/>
</dbReference>
<dbReference type="OMA" id="RIMRPPP"/>
<feature type="site" description="Important for catalytic activity" evidence="8">
    <location>
        <position position="469"/>
    </location>
</feature>
<evidence type="ECO:0000256" key="2">
    <source>
        <dbReference type="ARBA" id="ARBA00007092"/>
    </source>
</evidence>
<reference evidence="12" key="1">
    <citation type="submission" date="2021-01" db="UniProtKB">
        <authorList>
            <consortium name="EnsemblPlants"/>
        </authorList>
    </citation>
    <scope>IDENTIFICATION</scope>
</reference>
<evidence type="ECO:0000256" key="8">
    <source>
        <dbReference type="PIRSR" id="PIRSR604808-3"/>
    </source>
</evidence>
<keyword evidence="9" id="KW-0234">DNA repair</keyword>
<dbReference type="GO" id="GO:0004528">
    <property type="term" value="F:phosphodiesterase I activity"/>
    <property type="evidence" value="ECO:0007669"/>
    <property type="project" value="EnsemblPlants"/>
</dbReference>
<feature type="binding site" evidence="7">
    <location>
        <position position="281"/>
    </location>
    <ligand>
        <name>Mg(2+)</name>
        <dbReference type="ChEBI" id="CHEBI:18420"/>
        <label>1</label>
    </ligand>
</feature>
<comment type="similarity">
    <text evidence="2 9">Belongs to the DNA repair enzymes AP/ExoA family.</text>
</comment>
<dbReference type="GO" id="GO:0016791">
    <property type="term" value="F:phosphatase activity"/>
    <property type="evidence" value="ECO:0007669"/>
    <property type="project" value="EnsemblPlants"/>
</dbReference>
<evidence type="ECO:0000256" key="6">
    <source>
        <dbReference type="PIRSR" id="PIRSR604808-1"/>
    </source>
</evidence>
<organism evidence="12 13">
    <name type="scientific">Kalanchoe fedtschenkoi</name>
    <name type="common">Lavender scallops</name>
    <name type="synonym">South American air plant</name>
    <dbReference type="NCBI Taxonomy" id="63787"/>
    <lineage>
        <taxon>Eukaryota</taxon>
        <taxon>Viridiplantae</taxon>
        <taxon>Streptophyta</taxon>
        <taxon>Embryophyta</taxon>
        <taxon>Tracheophyta</taxon>
        <taxon>Spermatophyta</taxon>
        <taxon>Magnoliopsida</taxon>
        <taxon>eudicotyledons</taxon>
        <taxon>Gunneridae</taxon>
        <taxon>Pentapetalae</taxon>
        <taxon>Saxifragales</taxon>
        <taxon>Crassulaceae</taxon>
        <taxon>Kalanchoe</taxon>
    </lineage>
</organism>
<feature type="active site" description="Proton donor/acceptor" evidence="6">
    <location>
        <position position="397"/>
    </location>
</feature>
<dbReference type="InterPro" id="IPR004808">
    <property type="entry name" value="AP_endonuc_1"/>
</dbReference>
<dbReference type="InterPro" id="IPR003034">
    <property type="entry name" value="SAP_dom"/>
</dbReference>
<evidence type="ECO:0000256" key="9">
    <source>
        <dbReference type="RuleBase" id="RU362131"/>
    </source>
</evidence>
<accession>A0A7N0ZT34</accession>
<dbReference type="PROSITE" id="PS00728">
    <property type="entry name" value="AP_NUCLEASE_F1_3"/>
    <property type="match status" value="1"/>
</dbReference>
<dbReference type="Pfam" id="PF02037">
    <property type="entry name" value="SAP"/>
    <property type="match status" value="1"/>
</dbReference>
<feature type="site" description="Interaction with DNA substrate" evidence="8">
    <location>
        <position position="495"/>
    </location>
</feature>
<keyword evidence="13" id="KW-1185">Reference proteome</keyword>
<dbReference type="PROSITE" id="PS00726">
    <property type="entry name" value="AP_NUCLEASE_F1_1"/>
    <property type="match status" value="1"/>
</dbReference>
<dbReference type="PROSITE" id="PS50800">
    <property type="entry name" value="SAP"/>
    <property type="match status" value="1"/>
</dbReference>
<dbReference type="GO" id="GO:0008311">
    <property type="term" value="F:double-stranded DNA 3'-5' DNA exonuclease activity"/>
    <property type="evidence" value="ECO:0007669"/>
    <property type="project" value="TreeGrafter"/>
</dbReference>
<dbReference type="PANTHER" id="PTHR22748:SF6">
    <property type="entry name" value="DNA-(APURINIC OR APYRIMIDINIC SITE) ENDONUCLEASE"/>
    <property type="match status" value="1"/>
</dbReference>
<feature type="binding site" evidence="7">
    <location>
        <position position="495"/>
    </location>
    <ligand>
        <name>Mg(2+)</name>
        <dbReference type="ChEBI" id="CHEBI:18420"/>
        <label>1</label>
    </ligand>
</feature>
<keyword evidence="9" id="KW-0227">DNA damage</keyword>
<feature type="binding site" evidence="7">
    <location>
        <position position="252"/>
    </location>
    <ligand>
        <name>Mg(2+)</name>
        <dbReference type="ChEBI" id="CHEBI:18420"/>
        <label>1</label>
    </ligand>
</feature>
<dbReference type="Gene3D" id="3.60.10.10">
    <property type="entry name" value="Endonuclease/exonuclease/phosphatase"/>
    <property type="match status" value="1"/>
</dbReference>
<dbReference type="EnsemblPlants" id="Kaladp0027s0080.1.v1.1">
    <property type="protein sequence ID" value="Kaladp0027s0080.1.v1.1"/>
    <property type="gene ID" value="Kaladp0027s0080.v1.1"/>
</dbReference>
<feature type="binding site" evidence="7">
    <location>
        <position position="494"/>
    </location>
    <ligand>
        <name>Mg(2+)</name>
        <dbReference type="ChEBI" id="CHEBI:18420"/>
        <label>1</label>
    </ligand>
</feature>
<keyword evidence="7" id="KW-0464">Manganese</keyword>
<feature type="binding site" evidence="7">
    <location>
        <position position="397"/>
    </location>
    <ligand>
        <name>Mg(2+)</name>
        <dbReference type="ChEBI" id="CHEBI:18420"/>
        <label>1</label>
    </ligand>
</feature>
<evidence type="ECO:0000256" key="4">
    <source>
        <dbReference type="ARBA" id="ARBA00022801"/>
    </source>
</evidence>
<name>A0A7N0ZT34_KALFE</name>
<dbReference type="EC" id="3.1.-.-" evidence="9"/>
<dbReference type="Pfam" id="PF03372">
    <property type="entry name" value="Exo_endo_phos"/>
    <property type="match status" value="1"/>
</dbReference>
<dbReference type="PROSITE" id="PS51435">
    <property type="entry name" value="AP_NUCLEASE_F1_4"/>
    <property type="match status" value="1"/>
</dbReference>
<evidence type="ECO:0000259" key="11">
    <source>
        <dbReference type="PROSITE" id="PS50800"/>
    </source>
</evidence>
<dbReference type="InterPro" id="IPR020847">
    <property type="entry name" value="AP_endonuclease_F1_BS"/>
</dbReference>
<dbReference type="InterPro" id="IPR020848">
    <property type="entry name" value="AP_endonuclease_F1_CS"/>
</dbReference>
<keyword evidence="4" id="KW-0378">Hydrolase</keyword>
<dbReference type="GO" id="GO:0006284">
    <property type="term" value="P:base-excision repair"/>
    <property type="evidence" value="ECO:0007669"/>
    <property type="project" value="TreeGrafter"/>
</dbReference>
<dbReference type="NCBIfam" id="TIGR00195">
    <property type="entry name" value="exoDNase_III"/>
    <property type="match status" value="1"/>
</dbReference>
<dbReference type="PANTHER" id="PTHR22748">
    <property type="entry name" value="AP ENDONUCLEASE"/>
    <property type="match status" value="1"/>
</dbReference>
<keyword evidence="5 7" id="KW-0460">Magnesium</keyword>
<dbReference type="InterPro" id="IPR036691">
    <property type="entry name" value="Endo/exonu/phosph_ase_sf"/>
</dbReference>
<dbReference type="GO" id="GO:0003677">
    <property type="term" value="F:DNA binding"/>
    <property type="evidence" value="ECO:0007669"/>
    <property type="project" value="InterPro"/>
</dbReference>
<sequence length="504" mass="56055">MLTGAINRFAVTLRNAEAVPSCFLNVKRSWDRMKLFSSMTSSSASVKKGLGKSLAPESAVSNGVAEETTGGNFGGVDQQHFGIDPAKIDSMTVQELRATLRGFGISAKGLKQDLASTLKLFLDEKMQSAPGDGSKPPSLNEDDVVHFSSRKRKPSQSYEANGDQAVYATTEVSDVKKYKRRVKQSITKDEISEVTDTLTTKKQVLQLSDQTEVWTILAHKKPKPEWTAYNPKTMRPPLPPNITKFTKLLSWNVNGLRALLKLGGLSTLAQKEDFDVLCLQETKLQEKDVELIKQSLAEGYENSFWTCSVGKLGYSGTAVISKRKPVSVTYGLGLPDHDNEGRIVTAEFEAFYLICAYVPNSGDGLRRLSYRTSQWDPSLSNYLKELEKSKPVILTGDLNCAHQEIDIYNPAGNKRSAGFTDEERQSFEVNYLHKGFVDTFRNQHPGVVGYTYWGYRHGGRKTNKGWRLDYFLVSESIADKVHDSYILPNVVGSDHCPIGLILKI</sequence>
<dbReference type="SMART" id="SM00513">
    <property type="entry name" value="SAP"/>
    <property type="match status" value="1"/>
</dbReference>
<comment type="cofactor">
    <cofactor evidence="7 9">
        <name>Mg(2+)</name>
        <dbReference type="ChEBI" id="CHEBI:18420"/>
    </cofactor>
    <cofactor evidence="7 9">
        <name>Mn(2+)</name>
        <dbReference type="ChEBI" id="CHEBI:29035"/>
    </cofactor>
    <text evidence="7 9">Probably binds two magnesium or manganese ions per subunit.</text>
</comment>
<evidence type="ECO:0000256" key="10">
    <source>
        <dbReference type="SAM" id="MobiDB-lite"/>
    </source>
</evidence>
<dbReference type="GO" id="GO:0042644">
    <property type="term" value="C:chloroplast nucleoid"/>
    <property type="evidence" value="ECO:0007669"/>
    <property type="project" value="EnsemblPlants"/>
</dbReference>
<dbReference type="InterPro" id="IPR005135">
    <property type="entry name" value="Endo/exonuclease/phosphatase"/>
</dbReference>
<comment type="cofactor">
    <cofactor evidence="1">
        <name>Mn(2+)</name>
        <dbReference type="ChEBI" id="CHEBI:29035"/>
    </cofactor>
</comment>
<dbReference type="GO" id="GO:0046872">
    <property type="term" value="F:metal ion binding"/>
    <property type="evidence" value="ECO:0007669"/>
    <property type="project" value="UniProtKB-KW"/>
</dbReference>
<evidence type="ECO:0000256" key="1">
    <source>
        <dbReference type="ARBA" id="ARBA00001936"/>
    </source>
</evidence>
<dbReference type="GO" id="GO:0003906">
    <property type="term" value="F:DNA-(apurinic or apyrimidinic site) endonuclease activity"/>
    <property type="evidence" value="ECO:0007669"/>
    <property type="project" value="EnsemblPlants"/>
</dbReference>
<feature type="region of interest" description="Disordered" evidence="10">
    <location>
        <begin position="127"/>
        <end position="162"/>
    </location>
</feature>
<feature type="active site" evidence="6">
    <location>
        <position position="357"/>
    </location>
</feature>
<proteinExistence type="inferred from homology"/>
<feature type="active site" description="Proton acceptor" evidence="6">
    <location>
        <position position="495"/>
    </location>
</feature>
<dbReference type="CDD" id="cd09087">
    <property type="entry name" value="Ape1-like_AP-endo"/>
    <property type="match status" value="1"/>
</dbReference>
<keyword evidence="3 7" id="KW-0479">Metal-binding</keyword>
<dbReference type="Gene3D" id="1.10.720.30">
    <property type="entry name" value="SAP domain"/>
    <property type="match status" value="1"/>
</dbReference>
<dbReference type="FunFam" id="3.60.10.10:FF:000041">
    <property type="entry name" value="DNA-(apurinic or apyrimidinic site) lyase"/>
    <property type="match status" value="1"/>
</dbReference>
<dbReference type="SUPFAM" id="SSF56219">
    <property type="entry name" value="DNase I-like"/>
    <property type="match status" value="1"/>
</dbReference>